<organism evidence="1 2">
    <name type="scientific">Devosia equisanguinis</name>
    <dbReference type="NCBI Taxonomy" id="2490941"/>
    <lineage>
        <taxon>Bacteria</taxon>
        <taxon>Pseudomonadati</taxon>
        <taxon>Pseudomonadota</taxon>
        <taxon>Alphaproteobacteria</taxon>
        <taxon>Hyphomicrobiales</taxon>
        <taxon>Devosiaceae</taxon>
        <taxon>Devosia</taxon>
    </lineage>
</organism>
<evidence type="ECO:0000313" key="1">
    <source>
        <dbReference type="EMBL" id="VDS03463.1"/>
    </source>
</evidence>
<sequence length="77" mass="8688">MERRRQNREIVRIAATAVSDSGLERMPLTITNLTRSGAMVEWNGGHLPSQFYVLFGHSMEPCRVVWQQGQRAGLAFA</sequence>
<evidence type="ECO:0000313" key="2">
    <source>
        <dbReference type="Proteomes" id="UP000268844"/>
    </source>
</evidence>
<evidence type="ECO:0008006" key="3">
    <source>
        <dbReference type="Google" id="ProtNLM"/>
    </source>
</evidence>
<keyword evidence="2" id="KW-1185">Reference proteome</keyword>
<dbReference type="Proteomes" id="UP000268844">
    <property type="component" value="Unassembled WGS sequence"/>
</dbReference>
<name>A0A447I7S4_9HYPH</name>
<dbReference type="SUPFAM" id="SSF141371">
    <property type="entry name" value="PilZ domain-like"/>
    <property type="match status" value="1"/>
</dbReference>
<dbReference type="OrthoDB" id="7950104at2"/>
<accession>A0A447I7S4</accession>
<dbReference type="EMBL" id="UZWD01000009">
    <property type="protein sequence ID" value="VDS03463.1"/>
    <property type="molecule type" value="Genomic_DNA"/>
</dbReference>
<dbReference type="AlphaFoldDB" id="A0A447I7S4"/>
<proteinExistence type="predicted"/>
<reference evidence="1 2" key="1">
    <citation type="submission" date="2018-12" db="EMBL/GenBank/DDBJ databases">
        <authorList>
            <person name="Criscuolo A."/>
        </authorList>
    </citation>
    <scope>NUCLEOTIDE SEQUENCE [LARGE SCALE GENOMIC DNA]</scope>
    <source>
        <strain evidence="1">ACIP1116281</strain>
    </source>
</reference>
<gene>
    <name evidence="1" type="ORF">DEVEQU_00586</name>
</gene>
<dbReference type="RefSeq" id="WP_126149075.1">
    <property type="nucleotide sequence ID" value="NZ_JBHTMH010000001.1"/>
</dbReference>
<protein>
    <recommendedName>
        <fullName evidence="3">PilZ domain-containing protein</fullName>
    </recommendedName>
</protein>